<feature type="transmembrane region" description="Helical" evidence="12">
    <location>
        <begin position="141"/>
        <end position="162"/>
    </location>
</feature>
<evidence type="ECO:0000256" key="10">
    <source>
        <dbReference type="ARBA" id="ARBA00023012"/>
    </source>
</evidence>
<dbReference type="InterPro" id="IPR003660">
    <property type="entry name" value="HAMP_dom"/>
</dbReference>
<evidence type="ECO:0000256" key="1">
    <source>
        <dbReference type="ARBA" id="ARBA00000085"/>
    </source>
</evidence>
<dbReference type="InterPro" id="IPR003661">
    <property type="entry name" value="HisK_dim/P_dom"/>
</dbReference>
<name>A0A4R6RSZ0_LABRH</name>
<dbReference type="Pfam" id="PF00512">
    <property type="entry name" value="HisKA"/>
    <property type="match status" value="1"/>
</dbReference>
<reference evidence="15 16" key="1">
    <citation type="submission" date="2019-03" db="EMBL/GenBank/DDBJ databases">
        <title>Genomic Encyclopedia of Type Strains, Phase IV (KMG-IV): sequencing the most valuable type-strain genomes for metagenomic binning, comparative biology and taxonomic classification.</title>
        <authorList>
            <person name="Goeker M."/>
        </authorList>
    </citation>
    <scope>NUCLEOTIDE SEQUENCE [LARGE SCALE GENOMIC DNA]</scope>
    <source>
        <strain evidence="15 16">DSM 45361</strain>
    </source>
</reference>
<dbReference type="EC" id="2.7.13.3" evidence="4"/>
<dbReference type="PROSITE" id="PS50109">
    <property type="entry name" value="HIS_KIN"/>
    <property type="match status" value="1"/>
</dbReference>
<dbReference type="SMART" id="SM00304">
    <property type="entry name" value="HAMP"/>
    <property type="match status" value="1"/>
</dbReference>
<dbReference type="GO" id="GO:0000155">
    <property type="term" value="F:phosphorelay sensor kinase activity"/>
    <property type="evidence" value="ECO:0007669"/>
    <property type="project" value="InterPro"/>
</dbReference>
<dbReference type="PANTHER" id="PTHR45436:SF15">
    <property type="entry name" value="SENSOR HISTIDINE KINASE CUSS"/>
    <property type="match status" value="1"/>
</dbReference>
<dbReference type="SUPFAM" id="SSF55874">
    <property type="entry name" value="ATPase domain of HSP90 chaperone/DNA topoisomerase II/histidine kinase"/>
    <property type="match status" value="1"/>
</dbReference>
<evidence type="ECO:0000313" key="15">
    <source>
        <dbReference type="EMBL" id="TDP89940.1"/>
    </source>
</evidence>
<dbReference type="SMART" id="SM00388">
    <property type="entry name" value="HisKA"/>
    <property type="match status" value="1"/>
</dbReference>
<keyword evidence="11 12" id="KW-0472">Membrane</keyword>
<sequence>MRKQIATLTVLAALLAITLFGGPLALAVSRYYVTEERAELERAADDAALVLAADLLGGRIPQTMPKVSEPGSYAVYDPAGRRLAGAGPAAVPAATRVHPGEVLGDDTSDDYGVLVPISDDGRVVAVLRAATPRVEVVLQTALTWAAMVALAAMAIVATWLVARRRAGRLAEPLEALSQTARRLGDGDFTVRARRSGIAEIDSVGASLDATAERLNGLLARERAFTADASHQLRTPLTGLRLQLEAALDNPAADPRQALVAGIATADRLERTIADLLALARDAPLAARHAALGDVLDDIRGEWSGQLDRAGRALEVTVEPGLAECLVAGPVVRQILAVLLDNAARHGAGTVRVTARDAGDTLAVDVSDEGPGIEADEDVFARRAAAHGIGLALARRLAEAEAGRLRLTRHAPPRFTLLLPLEAQ</sequence>
<evidence type="ECO:0000256" key="3">
    <source>
        <dbReference type="ARBA" id="ARBA00004236"/>
    </source>
</evidence>
<dbReference type="Gene3D" id="3.30.565.10">
    <property type="entry name" value="Histidine kinase-like ATPase, C-terminal domain"/>
    <property type="match status" value="1"/>
</dbReference>
<dbReference type="PANTHER" id="PTHR45436">
    <property type="entry name" value="SENSOR HISTIDINE KINASE YKOH"/>
    <property type="match status" value="1"/>
</dbReference>
<keyword evidence="8 15" id="KW-0418">Kinase</keyword>
<evidence type="ECO:0000259" key="13">
    <source>
        <dbReference type="PROSITE" id="PS50109"/>
    </source>
</evidence>
<comment type="caution">
    <text evidence="15">The sequence shown here is derived from an EMBL/GenBank/DDBJ whole genome shotgun (WGS) entry which is preliminary data.</text>
</comment>
<evidence type="ECO:0000256" key="2">
    <source>
        <dbReference type="ARBA" id="ARBA00004141"/>
    </source>
</evidence>
<dbReference type="Pfam" id="PF00672">
    <property type="entry name" value="HAMP"/>
    <property type="match status" value="1"/>
</dbReference>
<comment type="catalytic activity">
    <reaction evidence="1">
        <text>ATP + protein L-histidine = ADP + protein N-phospho-L-histidine.</text>
        <dbReference type="EC" id="2.7.13.3"/>
    </reaction>
</comment>
<evidence type="ECO:0000256" key="12">
    <source>
        <dbReference type="SAM" id="Phobius"/>
    </source>
</evidence>
<keyword evidence="6" id="KW-0808">Transferase</keyword>
<dbReference type="Gene3D" id="6.10.340.10">
    <property type="match status" value="1"/>
</dbReference>
<evidence type="ECO:0000256" key="5">
    <source>
        <dbReference type="ARBA" id="ARBA00022553"/>
    </source>
</evidence>
<dbReference type="Gene3D" id="1.10.287.130">
    <property type="match status" value="1"/>
</dbReference>
<dbReference type="AlphaFoldDB" id="A0A4R6RSZ0"/>
<dbReference type="Proteomes" id="UP000295444">
    <property type="component" value="Unassembled WGS sequence"/>
</dbReference>
<evidence type="ECO:0000256" key="6">
    <source>
        <dbReference type="ARBA" id="ARBA00022679"/>
    </source>
</evidence>
<protein>
    <recommendedName>
        <fullName evidence="4">histidine kinase</fullName>
        <ecNumber evidence="4">2.7.13.3</ecNumber>
    </recommendedName>
</protein>
<dbReference type="CDD" id="cd06225">
    <property type="entry name" value="HAMP"/>
    <property type="match status" value="1"/>
</dbReference>
<feature type="domain" description="Histidine kinase" evidence="13">
    <location>
        <begin position="227"/>
        <end position="422"/>
    </location>
</feature>
<evidence type="ECO:0000256" key="7">
    <source>
        <dbReference type="ARBA" id="ARBA00022692"/>
    </source>
</evidence>
<dbReference type="OrthoDB" id="5499837at2"/>
<keyword evidence="5" id="KW-0597">Phosphoprotein</keyword>
<evidence type="ECO:0000256" key="4">
    <source>
        <dbReference type="ARBA" id="ARBA00012438"/>
    </source>
</evidence>
<dbReference type="Pfam" id="PF02518">
    <property type="entry name" value="HATPase_c"/>
    <property type="match status" value="1"/>
</dbReference>
<evidence type="ECO:0000256" key="9">
    <source>
        <dbReference type="ARBA" id="ARBA00022989"/>
    </source>
</evidence>
<dbReference type="InterPro" id="IPR004358">
    <property type="entry name" value="Sig_transdc_His_kin-like_C"/>
</dbReference>
<evidence type="ECO:0000256" key="8">
    <source>
        <dbReference type="ARBA" id="ARBA00022777"/>
    </source>
</evidence>
<proteinExistence type="predicted"/>
<feature type="domain" description="HAMP" evidence="14">
    <location>
        <begin position="167"/>
        <end position="219"/>
    </location>
</feature>
<dbReference type="SMART" id="SM00387">
    <property type="entry name" value="HATPase_c"/>
    <property type="match status" value="1"/>
</dbReference>
<dbReference type="InterPro" id="IPR003594">
    <property type="entry name" value="HATPase_dom"/>
</dbReference>
<dbReference type="InterPro" id="IPR036890">
    <property type="entry name" value="HATPase_C_sf"/>
</dbReference>
<evidence type="ECO:0000259" key="14">
    <source>
        <dbReference type="PROSITE" id="PS50885"/>
    </source>
</evidence>
<organism evidence="15 16">
    <name type="scientific">Labedaea rhizosphaerae</name>
    <dbReference type="NCBI Taxonomy" id="598644"/>
    <lineage>
        <taxon>Bacteria</taxon>
        <taxon>Bacillati</taxon>
        <taxon>Actinomycetota</taxon>
        <taxon>Actinomycetes</taxon>
        <taxon>Pseudonocardiales</taxon>
        <taxon>Pseudonocardiaceae</taxon>
        <taxon>Labedaea</taxon>
    </lineage>
</organism>
<dbReference type="InterPro" id="IPR036097">
    <property type="entry name" value="HisK_dim/P_sf"/>
</dbReference>
<evidence type="ECO:0000256" key="11">
    <source>
        <dbReference type="ARBA" id="ARBA00023136"/>
    </source>
</evidence>
<keyword evidence="9 12" id="KW-1133">Transmembrane helix</keyword>
<gene>
    <name evidence="15" type="ORF">EV186_11166</name>
</gene>
<evidence type="ECO:0000313" key="16">
    <source>
        <dbReference type="Proteomes" id="UP000295444"/>
    </source>
</evidence>
<dbReference type="InterPro" id="IPR050428">
    <property type="entry name" value="TCS_sensor_his_kinase"/>
</dbReference>
<dbReference type="GO" id="GO:0005886">
    <property type="term" value="C:plasma membrane"/>
    <property type="evidence" value="ECO:0007669"/>
    <property type="project" value="UniProtKB-SubCell"/>
</dbReference>
<dbReference type="PROSITE" id="PS50885">
    <property type="entry name" value="HAMP"/>
    <property type="match status" value="1"/>
</dbReference>
<keyword evidence="7 12" id="KW-0812">Transmembrane</keyword>
<dbReference type="EMBL" id="SNXZ01000011">
    <property type="protein sequence ID" value="TDP89940.1"/>
    <property type="molecule type" value="Genomic_DNA"/>
</dbReference>
<dbReference type="CDD" id="cd00082">
    <property type="entry name" value="HisKA"/>
    <property type="match status" value="1"/>
</dbReference>
<accession>A0A4R6RSZ0</accession>
<keyword evidence="16" id="KW-1185">Reference proteome</keyword>
<dbReference type="SUPFAM" id="SSF47384">
    <property type="entry name" value="Homodimeric domain of signal transducing histidine kinase"/>
    <property type="match status" value="1"/>
</dbReference>
<dbReference type="RefSeq" id="WP_133854216.1">
    <property type="nucleotide sequence ID" value="NZ_SNXZ01000011.1"/>
</dbReference>
<dbReference type="InterPro" id="IPR005467">
    <property type="entry name" value="His_kinase_dom"/>
</dbReference>
<comment type="subcellular location">
    <subcellularLocation>
        <location evidence="3">Cell membrane</location>
    </subcellularLocation>
    <subcellularLocation>
        <location evidence="2">Membrane</location>
        <topology evidence="2">Multi-pass membrane protein</topology>
    </subcellularLocation>
</comment>
<keyword evidence="10" id="KW-0902">Two-component regulatory system</keyword>
<dbReference type="PRINTS" id="PR00344">
    <property type="entry name" value="BCTRLSENSOR"/>
</dbReference>